<evidence type="ECO:0000313" key="2">
    <source>
        <dbReference type="Proteomes" id="UP000007266"/>
    </source>
</evidence>
<reference evidence="1 2" key="2">
    <citation type="journal article" date="2010" name="Nucleic Acids Res.">
        <title>BeetleBase in 2010: revisions to provide comprehensive genomic information for Tribolium castaneum.</title>
        <authorList>
            <person name="Kim H.S."/>
            <person name="Murphy T."/>
            <person name="Xia J."/>
            <person name="Caragea D."/>
            <person name="Park Y."/>
            <person name="Beeman R.W."/>
            <person name="Lorenzen M.D."/>
            <person name="Butcher S."/>
            <person name="Manak J.R."/>
            <person name="Brown S.J."/>
        </authorList>
    </citation>
    <scope>GENOME REANNOTATION</scope>
    <source>
        <strain evidence="1 2">Georgia GA2</strain>
    </source>
</reference>
<reference evidence="1 2" key="1">
    <citation type="journal article" date="2008" name="Nature">
        <title>The genome of the model beetle and pest Tribolium castaneum.</title>
        <authorList>
            <consortium name="Tribolium Genome Sequencing Consortium"/>
            <person name="Richards S."/>
            <person name="Gibbs R.A."/>
            <person name="Weinstock G.M."/>
            <person name="Brown S.J."/>
            <person name="Denell R."/>
            <person name="Beeman R.W."/>
            <person name="Gibbs R."/>
            <person name="Beeman R.W."/>
            <person name="Brown S.J."/>
            <person name="Bucher G."/>
            <person name="Friedrich M."/>
            <person name="Grimmelikhuijzen C.J."/>
            <person name="Klingler M."/>
            <person name="Lorenzen M."/>
            <person name="Richards S."/>
            <person name="Roth S."/>
            <person name="Schroder R."/>
            <person name="Tautz D."/>
            <person name="Zdobnov E.M."/>
            <person name="Muzny D."/>
            <person name="Gibbs R.A."/>
            <person name="Weinstock G.M."/>
            <person name="Attaway T."/>
            <person name="Bell S."/>
            <person name="Buhay C.J."/>
            <person name="Chandrabose M.N."/>
            <person name="Chavez D."/>
            <person name="Clerk-Blankenburg K.P."/>
            <person name="Cree A."/>
            <person name="Dao M."/>
            <person name="Davis C."/>
            <person name="Chacko J."/>
            <person name="Dinh H."/>
            <person name="Dugan-Rocha S."/>
            <person name="Fowler G."/>
            <person name="Garner T.T."/>
            <person name="Garnes J."/>
            <person name="Gnirke A."/>
            <person name="Hawes A."/>
            <person name="Hernandez J."/>
            <person name="Hines S."/>
            <person name="Holder M."/>
            <person name="Hume J."/>
            <person name="Jhangiani S.N."/>
            <person name="Joshi V."/>
            <person name="Khan Z.M."/>
            <person name="Jackson L."/>
            <person name="Kovar C."/>
            <person name="Kowis A."/>
            <person name="Lee S."/>
            <person name="Lewis L.R."/>
            <person name="Margolis J."/>
            <person name="Morgan M."/>
            <person name="Nazareth L.V."/>
            <person name="Nguyen N."/>
            <person name="Okwuonu G."/>
            <person name="Parker D."/>
            <person name="Richards S."/>
            <person name="Ruiz S.J."/>
            <person name="Santibanez J."/>
            <person name="Savard J."/>
            <person name="Scherer S.E."/>
            <person name="Schneider B."/>
            <person name="Sodergren E."/>
            <person name="Tautz D."/>
            <person name="Vattahil S."/>
            <person name="Villasana D."/>
            <person name="White C.S."/>
            <person name="Wright R."/>
            <person name="Park Y."/>
            <person name="Beeman R.W."/>
            <person name="Lord J."/>
            <person name="Oppert B."/>
            <person name="Lorenzen M."/>
            <person name="Brown S."/>
            <person name="Wang L."/>
            <person name="Savard J."/>
            <person name="Tautz D."/>
            <person name="Richards S."/>
            <person name="Weinstock G."/>
            <person name="Gibbs R.A."/>
            <person name="Liu Y."/>
            <person name="Worley K."/>
            <person name="Weinstock G."/>
            <person name="Elsik C.G."/>
            <person name="Reese J.T."/>
            <person name="Elhaik E."/>
            <person name="Landan G."/>
            <person name="Graur D."/>
            <person name="Arensburger P."/>
            <person name="Atkinson P."/>
            <person name="Beeman R.W."/>
            <person name="Beidler J."/>
            <person name="Brown S.J."/>
            <person name="Demuth J.P."/>
            <person name="Drury D.W."/>
            <person name="Du Y.Z."/>
            <person name="Fujiwara H."/>
            <person name="Lorenzen M."/>
            <person name="Maselli V."/>
            <person name="Osanai M."/>
            <person name="Park Y."/>
            <person name="Robertson H.M."/>
            <person name="Tu Z."/>
            <person name="Wang J.J."/>
            <person name="Wang S."/>
            <person name="Richards S."/>
            <person name="Song H."/>
            <person name="Zhang L."/>
            <person name="Sodergren E."/>
            <person name="Werner D."/>
            <person name="Stanke M."/>
            <person name="Morgenstern B."/>
            <person name="Solovyev V."/>
            <person name="Kosarev P."/>
            <person name="Brown G."/>
            <person name="Chen H.C."/>
            <person name="Ermolaeva O."/>
            <person name="Hlavina W."/>
            <person name="Kapustin Y."/>
            <person name="Kiryutin B."/>
            <person name="Kitts P."/>
            <person name="Maglott D."/>
            <person name="Pruitt K."/>
            <person name="Sapojnikov V."/>
            <person name="Souvorov A."/>
            <person name="Mackey A.J."/>
            <person name="Waterhouse R.M."/>
            <person name="Wyder S."/>
            <person name="Zdobnov E.M."/>
            <person name="Zdobnov E.M."/>
            <person name="Wyder S."/>
            <person name="Kriventseva E.V."/>
            <person name="Kadowaki T."/>
            <person name="Bork P."/>
            <person name="Aranda M."/>
            <person name="Bao R."/>
            <person name="Beermann A."/>
            <person name="Berns N."/>
            <person name="Bolognesi R."/>
            <person name="Bonneton F."/>
            <person name="Bopp D."/>
            <person name="Brown S.J."/>
            <person name="Bucher G."/>
            <person name="Butts T."/>
            <person name="Chaumot A."/>
            <person name="Denell R.E."/>
            <person name="Ferrier D.E."/>
            <person name="Friedrich M."/>
            <person name="Gordon C.M."/>
            <person name="Jindra M."/>
            <person name="Klingler M."/>
            <person name="Lan Q."/>
            <person name="Lattorff H.M."/>
            <person name="Laudet V."/>
            <person name="von Levetsow C."/>
            <person name="Liu Z."/>
            <person name="Lutz R."/>
            <person name="Lynch J.A."/>
            <person name="da Fonseca R.N."/>
            <person name="Posnien N."/>
            <person name="Reuter R."/>
            <person name="Roth S."/>
            <person name="Savard J."/>
            <person name="Schinko J.B."/>
            <person name="Schmitt C."/>
            <person name="Schoppmeier M."/>
            <person name="Schroder R."/>
            <person name="Shippy T.D."/>
            <person name="Simonnet F."/>
            <person name="Marques-Souza H."/>
            <person name="Tautz D."/>
            <person name="Tomoyasu Y."/>
            <person name="Trauner J."/>
            <person name="Van der Zee M."/>
            <person name="Vervoort M."/>
            <person name="Wittkopp N."/>
            <person name="Wimmer E.A."/>
            <person name="Yang X."/>
            <person name="Jones A.K."/>
            <person name="Sattelle D.B."/>
            <person name="Ebert P.R."/>
            <person name="Nelson D."/>
            <person name="Scott J.G."/>
            <person name="Beeman R.W."/>
            <person name="Muthukrishnan S."/>
            <person name="Kramer K.J."/>
            <person name="Arakane Y."/>
            <person name="Beeman R.W."/>
            <person name="Zhu Q."/>
            <person name="Hogenkamp D."/>
            <person name="Dixit R."/>
            <person name="Oppert B."/>
            <person name="Jiang H."/>
            <person name="Zou Z."/>
            <person name="Marshall J."/>
            <person name="Elpidina E."/>
            <person name="Vinokurov K."/>
            <person name="Oppert C."/>
            <person name="Zou Z."/>
            <person name="Evans J."/>
            <person name="Lu Z."/>
            <person name="Zhao P."/>
            <person name="Sumathipala N."/>
            <person name="Altincicek B."/>
            <person name="Vilcinskas A."/>
            <person name="Williams M."/>
            <person name="Hultmark D."/>
            <person name="Hetru C."/>
            <person name="Jiang H."/>
            <person name="Grimmelikhuijzen C.J."/>
            <person name="Hauser F."/>
            <person name="Cazzamali G."/>
            <person name="Williamson M."/>
            <person name="Park Y."/>
            <person name="Li B."/>
            <person name="Tanaka Y."/>
            <person name="Predel R."/>
            <person name="Neupert S."/>
            <person name="Schachtner J."/>
            <person name="Verleyen P."/>
            <person name="Raible F."/>
            <person name="Bork P."/>
            <person name="Friedrich M."/>
            <person name="Walden K.K."/>
            <person name="Robertson H.M."/>
            <person name="Angeli S."/>
            <person name="Foret S."/>
            <person name="Bucher G."/>
            <person name="Schuetz S."/>
            <person name="Maleszka R."/>
            <person name="Wimmer E.A."/>
            <person name="Beeman R.W."/>
            <person name="Lorenzen M."/>
            <person name="Tomoyasu Y."/>
            <person name="Miller S.C."/>
            <person name="Grossmann D."/>
            <person name="Bucher G."/>
        </authorList>
    </citation>
    <scope>NUCLEOTIDE SEQUENCE [LARGE SCALE GENOMIC DNA]</scope>
    <source>
        <strain evidence="1 2">Georgia GA2</strain>
    </source>
</reference>
<dbReference type="Proteomes" id="UP000007266">
    <property type="component" value="Linkage group 7"/>
</dbReference>
<protein>
    <submittedName>
        <fullName evidence="1">Uncharacterized protein</fullName>
    </submittedName>
</protein>
<accession>D6WRN3</accession>
<dbReference type="InParanoid" id="D6WRN3"/>
<dbReference type="HOGENOM" id="CLU_1534542_0_0_1"/>
<evidence type="ECO:0000313" key="1">
    <source>
        <dbReference type="EMBL" id="EFA05970.1"/>
    </source>
</evidence>
<dbReference type="AlphaFoldDB" id="D6WRN3"/>
<keyword evidence="2" id="KW-1185">Reference proteome</keyword>
<dbReference type="EMBL" id="KQ971354">
    <property type="protein sequence ID" value="EFA05970.1"/>
    <property type="molecule type" value="Genomic_DNA"/>
</dbReference>
<organism evidence="1 2">
    <name type="scientific">Tribolium castaneum</name>
    <name type="common">Red flour beetle</name>
    <dbReference type="NCBI Taxonomy" id="7070"/>
    <lineage>
        <taxon>Eukaryota</taxon>
        <taxon>Metazoa</taxon>
        <taxon>Ecdysozoa</taxon>
        <taxon>Arthropoda</taxon>
        <taxon>Hexapoda</taxon>
        <taxon>Insecta</taxon>
        <taxon>Pterygota</taxon>
        <taxon>Neoptera</taxon>
        <taxon>Endopterygota</taxon>
        <taxon>Coleoptera</taxon>
        <taxon>Polyphaga</taxon>
        <taxon>Cucujiformia</taxon>
        <taxon>Tenebrionidae</taxon>
        <taxon>Tenebrionidae incertae sedis</taxon>
        <taxon>Tribolium</taxon>
    </lineage>
</organism>
<gene>
    <name evidence="1" type="primary">GLEAN_08792</name>
    <name evidence="1" type="ORF">TcasGA2_TC008792</name>
</gene>
<name>D6WRN3_TRICA</name>
<sequence>MFLCRKCEKPDSLPPSALAKTSENTAVCDRSVLNSNEPFLIILIKSTTRCTLVSSSRLCLRSNCVIARGLAFVVRFTRGAAPQGPSKSNRRTTYITARPIQKSRTQSTNNTRTKSRRLRHCTNNGHSLETDFTKLGCNRVFVYFTCSVGICHLPLFLHEVATASARSESTRNRAV</sequence>
<proteinExistence type="predicted"/>